<evidence type="ECO:0000256" key="3">
    <source>
        <dbReference type="ARBA" id="ARBA00022475"/>
    </source>
</evidence>
<evidence type="ECO:0000313" key="22">
    <source>
        <dbReference type="Proteomes" id="UP000587396"/>
    </source>
</evidence>
<organism evidence="21 22">
    <name type="scientific">Gordonibacter massiliensis</name>
    <name type="common">ex Traore et al. 2017</name>
    <dbReference type="NCBI Taxonomy" id="1841863"/>
    <lineage>
        <taxon>Bacteria</taxon>
        <taxon>Bacillati</taxon>
        <taxon>Actinomycetota</taxon>
        <taxon>Coriobacteriia</taxon>
        <taxon>Eggerthellales</taxon>
        <taxon>Eggerthellaceae</taxon>
        <taxon>Gordonibacter</taxon>
    </lineage>
</organism>
<dbReference type="PROSITE" id="PS01069">
    <property type="entry name" value="DAGK_PROKAR"/>
    <property type="match status" value="1"/>
</dbReference>
<keyword evidence="11" id="KW-0443">Lipid metabolism</keyword>
<dbReference type="InterPro" id="IPR000829">
    <property type="entry name" value="DAGK"/>
</dbReference>
<reference evidence="21 22" key="1">
    <citation type="submission" date="2020-08" db="EMBL/GenBank/DDBJ databases">
        <authorList>
            <person name="Liu C."/>
            <person name="Sun Q."/>
        </authorList>
    </citation>
    <scope>NUCLEOTIDE SEQUENCE [LARGE SCALE GENOMIC DNA]</scope>
    <source>
        <strain evidence="21 22">N22</strain>
    </source>
</reference>
<feature type="transmembrane region" description="Helical" evidence="20">
    <location>
        <begin position="135"/>
        <end position="160"/>
    </location>
</feature>
<comment type="caution">
    <text evidence="21">The sequence shown here is derived from an EMBL/GenBank/DDBJ whole genome shotgun (WGS) entry which is preliminary data.</text>
</comment>
<evidence type="ECO:0000256" key="17">
    <source>
        <dbReference type="PIRSR" id="PIRSR600829-3"/>
    </source>
</evidence>
<dbReference type="AlphaFoldDB" id="A0A842JHK6"/>
<evidence type="ECO:0000256" key="20">
    <source>
        <dbReference type="SAM" id="Phobius"/>
    </source>
</evidence>
<evidence type="ECO:0000256" key="5">
    <source>
        <dbReference type="ARBA" id="ARBA00022679"/>
    </source>
</evidence>
<feature type="active site" description="Proton acceptor" evidence="15">
    <location>
        <position position="108"/>
    </location>
</feature>
<feature type="transmembrane region" description="Helical" evidence="20">
    <location>
        <begin position="95"/>
        <end position="114"/>
    </location>
</feature>
<dbReference type="CDD" id="cd14265">
    <property type="entry name" value="UDPK_IM_like"/>
    <property type="match status" value="1"/>
</dbReference>
<evidence type="ECO:0000256" key="1">
    <source>
        <dbReference type="ARBA" id="ARBA00004651"/>
    </source>
</evidence>
<evidence type="ECO:0000256" key="2">
    <source>
        <dbReference type="ARBA" id="ARBA00005967"/>
    </source>
</evidence>
<feature type="binding site" evidence="18">
    <location>
        <position position="115"/>
    </location>
    <ligand>
        <name>a divalent metal cation</name>
        <dbReference type="ChEBI" id="CHEBI:60240"/>
    </ligand>
</feature>
<evidence type="ECO:0000256" key="9">
    <source>
        <dbReference type="ARBA" id="ARBA00022840"/>
    </source>
</evidence>
<dbReference type="GO" id="GO:0008654">
    <property type="term" value="P:phospholipid biosynthetic process"/>
    <property type="evidence" value="ECO:0007669"/>
    <property type="project" value="UniProtKB-KW"/>
</dbReference>
<keyword evidence="18" id="KW-0479">Metal-binding</keyword>
<dbReference type="GO" id="GO:0046872">
    <property type="term" value="F:metal ion binding"/>
    <property type="evidence" value="ECO:0007669"/>
    <property type="project" value="UniProtKB-KW"/>
</dbReference>
<dbReference type="GO" id="GO:0005886">
    <property type="term" value="C:plasma membrane"/>
    <property type="evidence" value="ECO:0007669"/>
    <property type="project" value="UniProtKB-SubCell"/>
</dbReference>
<keyword evidence="9 17" id="KW-0067">ATP-binding</keyword>
<keyword evidence="7 17" id="KW-0547">Nucleotide-binding</keyword>
<evidence type="ECO:0000256" key="12">
    <source>
        <dbReference type="ARBA" id="ARBA00023136"/>
    </source>
</evidence>
<evidence type="ECO:0000256" key="10">
    <source>
        <dbReference type="ARBA" id="ARBA00022989"/>
    </source>
</evidence>
<keyword evidence="5" id="KW-0808">Transferase</keyword>
<accession>A0A842JHK6</accession>
<evidence type="ECO:0000256" key="11">
    <source>
        <dbReference type="ARBA" id="ARBA00023098"/>
    </source>
</evidence>
<evidence type="ECO:0000256" key="6">
    <source>
        <dbReference type="ARBA" id="ARBA00022692"/>
    </source>
</evidence>
<name>A0A842JHK6_9ACTN</name>
<keyword evidence="6 20" id="KW-0812">Transmembrane</keyword>
<evidence type="ECO:0000256" key="19">
    <source>
        <dbReference type="SAM" id="MobiDB-lite"/>
    </source>
</evidence>
<feature type="compositionally biased region" description="Acidic residues" evidence="19">
    <location>
        <begin position="1"/>
        <end position="11"/>
    </location>
</feature>
<evidence type="ECO:0000313" key="21">
    <source>
        <dbReference type="EMBL" id="MBC2890516.1"/>
    </source>
</evidence>
<keyword evidence="10 20" id="KW-1133">Transmembrane helix</keyword>
<evidence type="ECO:0000256" key="16">
    <source>
        <dbReference type="PIRSR" id="PIRSR600829-2"/>
    </source>
</evidence>
<keyword evidence="22" id="KW-1185">Reference proteome</keyword>
<feature type="binding site" evidence="16">
    <location>
        <begin position="52"/>
        <end position="57"/>
    </location>
    <ligand>
        <name>substrate</name>
    </ligand>
</feature>
<evidence type="ECO:0000256" key="15">
    <source>
        <dbReference type="PIRSR" id="PIRSR600829-1"/>
    </source>
</evidence>
<dbReference type="Gene3D" id="1.10.287.3610">
    <property type="match status" value="1"/>
</dbReference>
<comment type="cofactor">
    <cofactor evidence="18">
        <name>Mg(2+)</name>
        <dbReference type="ChEBI" id="CHEBI:18420"/>
    </cofactor>
    <text evidence="18">Mn(2+), Zn(2+), Cd(2+) and Co(2+) support activity to lesser extents.</text>
</comment>
<gene>
    <name evidence="21" type="ORF">H7313_14365</name>
</gene>
<protein>
    <submittedName>
        <fullName evidence="21">Diacylglycerol kinase family protein</fullName>
    </submittedName>
</protein>
<feature type="binding site" evidence="17">
    <location>
        <position position="115"/>
    </location>
    <ligand>
        <name>ATP</name>
        <dbReference type="ChEBI" id="CHEBI:30616"/>
    </ligand>
</feature>
<keyword evidence="4" id="KW-0444">Lipid biosynthesis</keyword>
<feature type="transmembrane region" description="Helical" evidence="20">
    <location>
        <begin position="72"/>
        <end position="89"/>
    </location>
</feature>
<sequence>MSAETAIEDEPVSTSGEDGQAERDGSARCGGAGFVRNDADKGARSRFPLLCAFKCAWDGIAYAVRTQRNMKIHLVIAVVAVALGFAFGIDTASWAAVILCIAAVFAAECVNTAIESVVDLVSPGYHELARRAKDCAAGAVLIFAAVAVVVACVVFIPPAWALVFG</sequence>
<dbReference type="GO" id="GO:0016301">
    <property type="term" value="F:kinase activity"/>
    <property type="evidence" value="ECO:0007669"/>
    <property type="project" value="UniProtKB-KW"/>
</dbReference>
<keyword evidence="3" id="KW-1003">Cell membrane</keyword>
<keyword evidence="12 20" id="KW-0472">Membrane</keyword>
<dbReference type="EMBL" id="JACMSE010000014">
    <property type="protein sequence ID" value="MBC2890516.1"/>
    <property type="molecule type" value="Genomic_DNA"/>
</dbReference>
<keyword evidence="14" id="KW-1208">Phospholipid metabolism</keyword>
<comment type="similarity">
    <text evidence="2">Belongs to the bacterial diacylglycerol kinase family.</text>
</comment>
<dbReference type="RefSeq" id="WP_185906199.1">
    <property type="nucleotide sequence ID" value="NZ_JAASIO010000012.1"/>
</dbReference>
<keyword evidence="13" id="KW-0594">Phospholipid biosynthesis</keyword>
<dbReference type="InterPro" id="IPR036945">
    <property type="entry name" value="DAGK_sf"/>
</dbReference>
<dbReference type="GO" id="GO:0005524">
    <property type="term" value="F:ATP binding"/>
    <property type="evidence" value="ECO:0007669"/>
    <property type="project" value="UniProtKB-KW"/>
</dbReference>
<keyword evidence="8 21" id="KW-0418">Kinase</keyword>
<feature type="region of interest" description="Disordered" evidence="19">
    <location>
        <begin position="1"/>
        <end position="27"/>
    </location>
</feature>
<comment type="subcellular location">
    <subcellularLocation>
        <location evidence="1">Cell membrane</location>
        <topology evidence="1">Multi-pass membrane protein</topology>
    </subcellularLocation>
</comment>
<evidence type="ECO:0000256" key="18">
    <source>
        <dbReference type="PIRSR" id="PIRSR600829-4"/>
    </source>
</evidence>
<feature type="binding site" evidence="17">
    <location>
        <begin position="133"/>
        <end position="134"/>
    </location>
    <ligand>
        <name>ATP</name>
        <dbReference type="ChEBI" id="CHEBI:30616"/>
    </ligand>
</feature>
<keyword evidence="18" id="KW-0460">Magnesium</keyword>
<dbReference type="PANTHER" id="PTHR34299:SF1">
    <property type="entry name" value="DIACYLGLYCEROL KINASE"/>
    <property type="match status" value="1"/>
</dbReference>
<dbReference type="InterPro" id="IPR033717">
    <property type="entry name" value="UDPK"/>
</dbReference>
<dbReference type="PANTHER" id="PTHR34299">
    <property type="entry name" value="DIACYLGLYCEROL KINASE"/>
    <property type="match status" value="1"/>
</dbReference>
<evidence type="ECO:0000256" key="7">
    <source>
        <dbReference type="ARBA" id="ARBA00022741"/>
    </source>
</evidence>
<evidence type="ECO:0000256" key="13">
    <source>
        <dbReference type="ARBA" id="ARBA00023209"/>
    </source>
</evidence>
<feature type="binding site" evidence="16">
    <location>
        <position position="108"/>
    </location>
    <ligand>
        <name>substrate</name>
    </ligand>
</feature>
<evidence type="ECO:0000256" key="14">
    <source>
        <dbReference type="ARBA" id="ARBA00023264"/>
    </source>
</evidence>
<evidence type="ECO:0000256" key="4">
    <source>
        <dbReference type="ARBA" id="ARBA00022516"/>
    </source>
</evidence>
<proteinExistence type="inferred from homology"/>
<evidence type="ECO:0000256" key="8">
    <source>
        <dbReference type="ARBA" id="ARBA00022777"/>
    </source>
</evidence>
<dbReference type="Proteomes" id="UP000587396">
    <property type="component" value="Unassembled WGS sequence"/>
</dbReference>
<dbReference type="Pfam" id="PF01219">
    <property type="entry name" value="DAGK_prokar"/>
    <property type="match status" value="1"/>
</dbReference>